<keyword evidence="3" id="KW-1185">Reference proteome</keyword>
<dbReference type="SUPFAM" id="SSF141571">
    <property type="entry name" value="Pentapeptide repeat-like"/>
    <property type="match status" value="1"/>
</dbReference>
<dbReference type="AlphaFoldDB" id="A0A8J3BTM3"/>
<dbReference type="Gene3D" id="2.160.20.80">
    <property type="entry name" value="E3 ubiquitin-protein ligase SopA"/>
    <property type="match status" value="1"/>
</dbReference>
<dbReference type="EMBL" id="BMQC01000017">
    <property type="protein sequence ID" value="GGK40365.1"/>
    <property type="molecule type" value="Genomic_DNA"/>
</dbReference>
<evidence type="ECO:0000313" key="3">
    <source>
        <dbReference type="Proteomes" id="UP000662200"/>
    </source>
</evidence>
<feature type="compositionally biased region" description="Basic and acidic residues" evidence="1">
    <location>
        <begin position="265"/>
        <end position="274"/>
    </location>
</feature>
<evidence type="ECO:0000256" key="1">
    <source>
        <dbReference type="SAM" id="MobiDB-lite"/>
    </source>
</evidence>
<protein>
    <recommendedName>
        <fullName evidence="4">Pentapeptide repeat-containing protein</fullName>
    </recommendedName>
</protein>
<dbReference type="InterPro" id="IPR001646">
    <property type="entry name" value="5peptide_repeat"/>
</dbReference>
<dbReference type="Proteomes" id="UP000662200">
    <property type="component" value="Unassembled WGS sequence"/>
</dbReference>
<dbReference type="PANTHER" id="PTHR14136">
    <property type="entry name" value="BTB_POZ DOMAIN-CONTAINING PROTEIN KCTD9"/>
    <property type="match status" value="1"/>
</dbReference>
<accession>A0A8J3BTM3</accession>
<evidence type="ECO:0008006" key="4">
    <source>
        <dbReference type="Google" id="ProtNLM"/>
    </source>
</evidence>
<dbReference type="InterPro" id="IPR051082">
    <property type="entry name" value="Pentapeptide-BTB/POZ_domain"/>
</dbReference>
<dbReference type="RefSeq" id="WP_189115571.1">
    <property type="nucleotide sequence ID" value="NZ_BMQC01000017.1"/>
</dbReference>
<dbReference type="Pfam" id="PF00805">
    <property type="entry name" value="Pentapeptide"/>
    <property type="match status" value="1"/>
</dbReference>
<dbReference type="PANTHER" id="PTHR14136:SF37">
    <property type="entry name" value="PENTAPEPTIDE REPEAT-CONTAINING PROTEIN"/>
    <property type="match status" value="1"/>
</dbReference>
<evidence type="ECO:0000313" key="2">
    <source>
        <dbReference type="EMBL" id="GGK40365.1"/>
    </source>
</evidence>
<proteinExistence type="predicted"/>
<name>A0A8J3BTM3_9ACTN</name>
<comment type="caution">
    <text evidence="2">The sequence shown here is derived from an EMBL/GenBank/DDBJ whole genome shotgun (WGS) entry which is preliminary data.</text>
</comment>
<reference evidence="2" key="2">
    <citation type="submission" date="2020-09" db="EMBL/GenBank/DDBJ databases">
        <authorList>
            <person name="Sun Q."/>
            <person name="Ohkuma M."/>
        </authorList>
    </citation>
    <scope>NUCLEOTIDE SEQUENCE</scope>
    <source>
        <strain evidence="2">JCM 3091</strain>
    </source>
</reference>
<gene>
    <name evidence="2" type="ORF">GCM10010124_36400</name>
</gene>
<reference evidence="2" key="1">
    <citation type="journal article" date="2014" name="Int. J. Syst. Evol. Microbiol.">
        <title>Complete genome sequence of Corynebacterium casei LMG S-19264T (=DSM 44701T), isolated from a smear-ripened cheese.</title>
        <authorList>
            <consortium name="US DOE Joint Genome Institute (JGI-PGF)"/>
            <person name="Walter F."/>
            <person name="Albersmeier A."/>
            <person name="Kalinowski J."/>
            <person name="Ruckert C."/>
        </authorList>
    </citation>
    <scope>NUCLEOTIDE SEQUENCE</scope>
    <source>
        <strain evidence="2">JCM 3091</strain>
    </source>
</reference>
<organism evidence="2 3">
    <name type="scientific">Pilimelia terevasa</name>
    <dbReference type="NCBI Taxonomy" id="53372"/>
    <lineage>
        <taxon>Bacteria</taxon>
        <taxon>Bacillati</taxon>
        <taxon>Actinomycetota</taxon>
        <taxon>Actinomycetes</taxon>
        <taxon>Micromonosporales</taxon>
        <taxon>Micromonosporaceae</taxon>
        <taxon>Pilimelia</taxon>
    </lineage>
</organism>
<feature type="region of interest" description="Disordered" evidence="1">
    <location>
        <begin position="255"/>
        <end position="274"/>
    </location>
</feature>
<sequence length="274" mass="28671">MPDDVAARDLRADCARCFALCCVAPAFAAGADFAVDKPAGQPCRHLRAGDFGCGIHAGLRERGFAGCTVFDCFGAGQQVAQVTFGGRDWRRHPELAAPMFAAFPVLRQVHELLWYVTEALALPAARPVHARLRAARAALDAAAALPAAALPDLDVAKLRARVNPDLRRASALARAGVGRSADHAGADLVGRRLRGADLAGASLRGAQLIAADLRGATLRRADLTGADLRGADLRGADLTDALFLTAAQLASARGDGTTRLSGPLRHPDHWVGLT</sequence>